<feature type="domain" description="Myb-like" evidence="4">
    <location>
        <begin position="57"/>
        <end position="107"/>
    </location>
</feature>
<dbReference type="eggNOG" id="KOG0048">
    <property type="taxonomic scope" value="Eukaryota"/>
</dbReference>
<dbReference type="Gramene" id="OB12G22490.1">
    <property type="protein sequence ID" value="OB12G22490.1"/>
    <property type="gene ID" value="OB12G22490"/>
</dbReference>
<feature type="domain" description="Myb-like" evidence="4">
    <location>
        <begin position="2"/>
        <end position="56"/>
    </location>
</feature>
<dbReference type="SUPFAM" id="SSF46689">
    <property type="entry name" value="Homeodomain-like"/>
    <property type="match status" value="1"/>
</dbReference>
<dbReference type="Gene3D" id="1.10.10.60">
    <property type="entry name" value="Homeodomain-like"/>
    <property type="match status" value="2"/>
</dbReference>
<keyword evidence="7" id="KW-1185">Reference proteome</keyword>
<organism evidence="6">
    <name type="scientific">Oryza brachyantha</name>
    <name type="common">malo sina</name>
    <dbReference type="NCBI Taxonomy" id="4533"/>
    <lineage>
        <taxon>Eukaryota</taxon>
        <taxon>Viridiplantae</taxon>
        <taxon>Streptophyta</taxon>
        <taxon>Embryophyta</taxon>
        <taxon>Tracheophyta</taxon>
        <taxon>Spermatophyta</taxon>
        <taxon>Magnoliopsida</taxon>
        <taxon>Liliopsida</taxon>
        <taxon>Poales</taxon>
        <taxon>Poaceae</taxon>
        <taxon>BOP clade</taxon>
        <taxon>Oryzoideae</taxon>
        <taxon>Oryzeae</taxon>
        <taxon>Oryzinae</taxon>
        <taxon>Oryza</taxon>
    </lineage>
</organism>
<feature type="domain" description="HTH myb-type" evidence="5">
    <location>
        <begin position="62"/>
        <end position="111"/>
    </location>
</feature>
<dbReference type="InterPro" id="IPR017930">
    <property type="entry name" value="Myb_dom"/>
</dbReference>
<dbReference type="SMART" id="SM00717">
    <property type="entry name" value="SANT"/>
    <property type="match status" value="2"/>
</dbReference>
<dbReference type="HOGENOM" id="CLU_960999_0_0_1"/>
<reference evidence="6" key="2">
    <citation type="submission" date="2013-04" db="UniProtKB">
        <authorList>
            <consortium name="EnsemblPlants"/>
        </authorList>
    </citation>
    <scope>IDENTIFICATION</scope>
</reference>
<evidence type="ECO:0000259" key="5">
    <source>
        <dbReference type="PROSITE" id="PS51294"/>
    </source>
</evidence>
<dbReference type="InterPro" id="IPR001005">
    <property type="entry name" value="SANT/Myb"/>
</dbReference>
<dbReference type="Proteomes" id="UP000006038">
    <property type="component" value="Chromosome 12"/>
</dbReference>
<dbReference type="STRING" id="4533.J3NE41"/>
<sequence length="290" mass="33044">MESGSKRLKWTSEEDDKLIRFIQENEEGTWNWGSLPKQVGLMRSAKSCNSRWNDYLRDKSGRGNFTKEEDDTIASLQQAIGNRWSIIAEYLPRRSSIEIKNYWRHLKKRVHWISNRNGRSEIVVLPNSNIGEKKMDMSWENESSTSTRSNAAGKELVRSVSNLEQLTIQEANSFNNNVPGSTNLSNEGNNCKTDGEDLGFLHDFESYSFEDMSFSDNILDEDCNLNYGGYVSGSTACLNNTTISGEGLALPRESNWSDYKYTTMLNNSTEIDGLRSRRNRAEFTACRAHP</sequence>
<dbReference type="PANTHER" id="PTHR10641:SF1413">
    <property type="entry name" value="MYB-RELATED PROTEIN MYB4"/>
    <property type="match status" value="1"/>
</dbReference>
<evidence type="ECO:0000256" key="2">
    <source>
        <dbReference type="ARBA" id="ARBA00023125"/>
    </source>
</evidence>
<dbReference type="CDD" id="cd00167">
    <property type="entry name" value="SANT"/>
    <property type="match status" value="2"/>
</dbReference>
<comment type="subcellular location">
    <subcellularLocation>
        <location evidence="1">Nucleus</location>
    </subcellularLocation>
</comment>
<dbReference type="GO" id="GO:0003677">
    <property type="term" value="F:DNA binding"/>
    <property type="evidence" value="ECO:0007669"/>
    <property type="project" value="UniProtKB-KW"/>
</dbReference>
<protein>
    <submittedName>
        <fullName evidence="6">Uncharacterized protein</fullName>
    </submittedName>
</protein>
<dbReference type="InterPro" id="IPR009057">
    <property type="entry name" value="Homeodomain-like_sf"/>
</dbReference>
<dbReference type="PROSITE" id="PS51294">
    <property type="entry name" value="HTH_MYB"/>
    <property type="match status" value="2"/>
</dbReference>
<dbReference type="InterPro" id="IPR015495">
    <property type="entry name" value="Myb_TF_plants"/>
</dbReference>
<evidence type="ECO:0000256" key="3">
    <source>
        <dbReference type="ARBA" id="ARBA00023242"/>
    </source>
</evidence>
<keyword evidence="2" id="KW-0238">DNA-binding</keyword>
<evidence type="ECO:0000259" key="4">
    <source>
        <dbReference type="PROSITE" id="PS50090"/>
    </source>
</evidence>
<dbReference type="GO" id="GO:0005634">
    <property type="term" value="C:nucleus"/>
    <property type="evidence" value="ECO:0007669"/>
    <property type="project" value="UniProtKB-SubCell"/>
</dbReference>
<dbReference type="EnsemblPlants" id="OB12G22490.1">
    <property type="protein sequence ID" value="OB12G22490.1"/>
    <property type="gene ID" value="OB12G22490"/>
</dbReference>
<evidence type="ECO:0000313" key="6">
    <source>
        <dbReference type="EnsemblPlants" id="OB12G22490.1"/>
    </source>
</evidence>
<feature type="domain" description="HTH myb-type" evidence="5">
    <location>
        <begin position="6"/>
        <end position="60"/>
    </location>
</feature>
<dbReference type="Pfam" id="PF00249">
    <property type="entry name" value="Myb_DNA-binding"/>
    <property type="match status" value="2"/>
</dbReference>
<reference evidence="6" key="1">
    <citation type="journal article" date="2013" name="Nat. Commun.">
        <title>Whole-genome sequencing of Oryza brachyantha reveals mechanisms underlying Oryza genome evolution.</title>
        <authorList>
            <person name="Chen J."/>
            <person name="Huang Q."/>
            <person name="Gao D."/>
            <person name="Wang J."/>
            <person name="Lang Y."/>
            <person name="Liu T."/>
            <person name="Li B."/>
            <person name="Bai Z."/>
            <person name="Luis Goicoechea J."/>
            <person name="Liang C."/>
            <person name="Chen C."/>
            <person name="Zhang W."/>
            <person name="Sun S."/>
            <person name="Liao Y."/>
            <person name="Zhang X."/>
            <person name="Yang L."/>
            <person name="Song C."/>
            <person name="Wang M."/>
            <person name="Shi J."/>
            <person name="Liu G."/>
            <person name="Liu J."/>
            <person name="Zhou H."/>
            <person name="Zhou W."/>
            <person name="Yu Q."/>
            <person name="An N."/>
            <person name="Chen Y."/>
            <person name="Cai Q."/>
            <person name="Wang B."/>
            <person name="Liu B."/>
            <person name="Min J."/>
            <person name="Huang Y."/>
            <person name="Wu H."/>
            <person name="Li Z."/>
            <person name="Zhang Y."/>
            <person name="Yin Y."/>
            <person name="Song W."/>
            <person name="Jiang J."/>
            <person name="Jackson S.A."/>
            <person name="Wing R.A."/>
            <person name="Wang J."/>
            <person name="Chen M."/>
        </authorList>
    </citation>
    <scope>NUCLEOTIDE SEQUENCE [LARGE SCALE GENOMIC DNA]</scope>
    <source>
        <strain evidence="6">cv. IRGC 101232</strain>
    </source>
</reference>
<dbReference type="OMA" id="MSWENES"/>
<accession>J3NE41</accession>
<dbReference type="PANTHER" id="PTHR10641">
    <property type="entry name" value="MYB FAMILY TRANSCRIPTION FACTOR"/>
    <property type="match status" value="1"/>
</dbReference>
<dbReference type="PROSITE" id="PS50090">
    <property type="entry name" value="MYB_LIKE"/>
    <property type="match status" value="2"/>
</dbReference>
<proteinExistence type="predicted"/>
<name>J3NE41_ORYBR</name>
<dbReference type="AlphaFoldDB" id="J3NE41"/>
<keyword evidence="3" id="KW-0539">Nucleus</keyword>
<evidence type="ECO:0000256" key="1">
    <source>
        <dbReference type="ARBA" id="ARBA00004123"/>
    </source>
</evidence>
<evidence type="ECO:0000313" key="7">
    <source>
        <dbReference type="Proteomes" id="UP000006038"/>
    </source>
</evidence>